<feature type="signal peptide" evidence="1">
    <location>
        <begin position="1"/>
        <end position="27"/>
    </location>
</feature>
<dbReference type="EMBL" id="KB644414">
    <property type="protein sequence ID" value="EPS31771.1"/>
    <property type="molecule type" value="Genomic_DNA"/>
</dbReference>
<sequence length="85" mass="9111">MTATPVFRVLSVLLLVPFLATSPLSSAHLPSRIPSPSSCFGLALSFPILRFPSQPGLEGSGLLILTVHIFSIFPFMMRPEALESG</sequence>
<gene>
    <name evidence="2" type="ORF">PDE_06729</name>
</gene>
<keyword evidence="1" id="KW-0732">Signal</keyword>
<protein>
    <submittedName>
        <fullName evidence="2">Uncharacterized protein</fullName>
    </submittedName>
</protein>
<dbReference type="AlphaFoldDB" id="S7ZST6"/>
<reference evidence="2 3" key="1">
    <citation type="journal article" date="2013" name="PLoS ONE">
        <title>Genomic and secretomic analyses reveal unique features of the lignocellulolytic enzyme system of Penicillium decumbens.</title>
        <authorList>
            <person name="Liu G."/>
            <person name="Zhang L."/>
            <person name="Wei X."/>
            <person name="Zou G."/>
            <person name="Qin Y."/>
            <person name="Ma L."/>
            <person name="Li J."/>
            <person name="Zheng H."/>
            <person name="Wang S."/>
            <person name="Wang C."/>
            <person name="Xun L."/>
            <person name="Zhao G.-P."/>
            <person name="Zhou Z."/>
            <person name="Qu Y."/>
        </authorList>
    </citation>
    <scope>NUCLEOTIDE SEQUENCE [LARGE SCALE GENOMIC DNA]</scope>
    <source>
        <strain evidence="3">114-2 / CGMCC 5302</strain>
    </source>
</reference>
<name>S7ZST6_PENO1</name>
<feature type="chain" id="PRO_5004547526" evidence="1">
    <location>
        <begin position="28"/>
        <end position="85"/>
    </location>
</feature>
<keyword evidence="3" id="KW-1185">Reference proteome</keyword>
<accession>S7ZST6</accession>
<evidence type="ECO:0000313" key="3">
    <source>
        <dbReference type="Proteomes" id="UP000019376"/>
    </source>
</evidence>
<proteinExistence type="predicted"/>
<dbReference type="Proteomes" id="UP000019376">
    <property type="component" value="Unassembled WGS sequence"/>
</dbReference>
<dbReference type="HOGENOM" id="CLU_2513368_0_0_1"/>
<evidence type="ECO:0000313" key="2">
    <source>
        <dbReference type="EMBL" id="EPS31771.1"/>
    </source>
</evidence>
<organism evidence="2 3">
    <name type="scientific">Penicillium oxalicum (strain 114-2 / CGMCC 5302)</name>
    <name type="common">Penicillium decumbens</name>
    <dbReference type="NCBI Taxonomy" id="933388"/>
    <lineage>
        <taxon>Eukaryota</taxon>
        <taxon>Fungi</taxon>
        <taxon>Dikarya</taxon>
        <taxon>Ascomycota</taxon>
        <taxon>Pezizomycotina</taxon>
        <taxon>Eurotiomycetes</taxon>
        <taxon>Eurotiomycetidae</taxon>
        <taxon>Eurotiales</taxon>
        <taxon>Aspergillaceae</taxon>
        <taxon>Penicillium</taxon>
    </lineage>
</organism>
<evidence type="ECO:0000256" key="1">
    <source>
        <dbReference type="SAM" id="SignalP"/>
    </source>
</evidence>